<gene>
    <name evidence="2" type="ORF">Tco_0892159</name>
</gene>
<evidence type="ECO:0000313" key="3">
    <source>
        <dbReference type="Proteomes" id="UP001151760"/>
    </source>
</evidence>
<keyword evidence="1" id="KW-0732">Signal</keyword>
<comment type="caution">
    <text evidence="2">The sequence shown here is derived from an EMBL/GenBank/DDBJ whole genome shotgun (WGS) entry which is preliminary data.</text>
</comment>
<organism evidence="2 3">
    <name type="scientific">Tanacetum coccineum</name>
    <dbReference type="NCBI Taxonomy" id="301880"/>
    <lineage>
        <taxon>Eukaryota</taxon>
        <taxon>Viridiplantae</taxon>
        <taxon>Streptophyta</taxon>
        <taxon>Embryophyta</taxon>
        <taxon>Tracheophyta</taxon>
        <taxon>Spermatophyta</taxon>
        <taxon>Magnoliopsida</taxon>
        <taxon>eudicotyledons</taxon>
        <taxon>Gunneridae</taxon>
        <taxon>Pentapetalae</taxon>
        <taxon>asterids</taxon>
        <taxon>campanulids</taxon>
        <taxon>Asterales</taxon>
        <taxon>Asteraceae</taxon>
        <taxon>Asteroideae</taxon>
        <taxon>Anthemideae</taxon>
        <taxon>Anthemidinae</taxon>
        <taxon>Tanacetum</taxon>
    </lineage>
</organism>
<keyword evidence="3" id="KW-1185">Reference proteome</keyword>
<protein>
    <submittedName>
        <fullName evidence="2">Uncharacterized protein</fullName>
    </submittedName>
</protein>
<proteinExistence type="predicted"/>
<feature type="signal peptide" evidence="1">
    <location>
        <begin position="1"/>
        <end position="20"/>
    </location>
</feature>
<accession>A0ABQ5C6Y2</accession>
<feature type="non-terminal residue" evidence="2">
    <location>
        <position position="75"/>
    </location>
</feature>
<reference evidence="2" key="2">
    <citation type="submission" date="2022-01" db="EMBL/GenBank/DDBJ databases">
        <authorList>
            <person name="Yamashiro T."/>
            <person name="Shiraishi A."/>
            <person name="Satake H."/>
            <person name="Nakayama K."/>
        </authorList>
    </citation>
    <scope>NUCLEOTIDE SEQUENCE</scope>
</reference>
<evidence type="ECO:0000256" key="1">
    <source>
        <dbReference type="SAM" id="SignalP"/>
    </source>
</evidence>
<dbReference type="EMBL" id="BQNB010013952">
    <property type="protein sequence ID" value="GJT22222.1"/>
    <property type="molecule type" value="Genomic_DNA"/>
</dbReference>
<dbReference type="Proteomes" id="UP001151760">
    <property type="component" value="Unassembled WGS sequence"/>
</dbReference>
<evidence type="ECO:0000313" key="2">
    <source>
        <dbReference type="EMBL" id="GJT22222.1"/>
    </source>
</evidence>
<reference evidence="2" key="1">
    <citation type="journal article" date="2022" name="Int. J. Mol. Sci.">
        <title>Draft Genome of Tanacetum Coccineum: Genomic Comparison of Closely Related Tanacetum-Family Plants.</title>
        <authorList>
            <person name="Yamashiro T."/>
            <person name="Shiraishi A."/>
            <person name="Nakayama K."/>
            <person name="Satake H."/>
        </authorList>
    </citation>
    <scope>NUCLEOTIDE SEQUENCE</scope>
</reference>
<name>A0ABQ5C6Y2_9ASTR</name>
<feature type="chain" id="PRO_5046616785" evidence="1">
    <location>
        <begin position="21"/>
        <end position="75"/>
    </location>
</feature>
<sequence length="75" mass="7719">MATGTAGLTAAAMGLGWVVGFGLQQQGCVQVGLLKRSARRVRLAVENSHRVVVSGGQPPSRVRLVAGLTAAHKGR</sequence>